<name>A0A841HT14_9GAMM</name>
<dbReference type="Pfam" id="PF11075">
    <property type="entry name" value="DUF2780"/>
    <property type="match status" value="1"/>
</dbReference>
<dbReference type="AlphaFoldDB" id="A0A841HT14"/>
<protein>
    <recommendedName>
        <fullName evidence="4">DUF2780 domain-containing protein</fullName>
    </recommendedName>
</protein>
<dbReference type="EMBL" id="JACHHZ010000005">
    <property type="protein sequence ID" value="MBB6095142.1"/>
    <property type="molecule type" value="Genomic_DNA"/>
</dbReference>
<feature type="signal peptide" evidence="1">
    <location>
        <begin position="1"/>
        <end position="19"/>
    </location>
</feature>
<gene>
    <name evidence="2" type="ORF">HNQ60_004032</name>
</gene>
<dbReference type="InterPro" id="IPR021302">
    <property type="entry name" value="DUF2780_VcgC/VcgE"/>
</dbReference>
<dbReference type="RefSeq" id="WP_184334546.1">
    <property type="nucleotide sequence ID" value="NZ_JACHHZ010000005.1"/>
</dbReference>
<evidence type="ECO:0000313" key="3">
    <source>
        <dbReference type="Proteomes" id="UP000588068"/>
    </source>
</evidence>
<comment type="caution">
    <text evidence="2">The sequence shown here is derived from an EMBL/GenBank/DDBJ whole genome shotgun (WGS) entry which is preliminary data.</text>
</comment>
<organism evidence="2 3">
    <name type="scientific">Povalibacter uvarum</name>
    <dbReference type="NCBI Taxonomy" id="732238"/>
    <lineage>
        <taxon>Bacteria</taxon>
        <taxon>Pseudomonadati</taxon>
        <taxon>Pseudomonadota</taxon>
        <taxon>Gammaproteobacteria</taxon>
        <taxon>Steroidobacterales</taxon>
        <taxon>Steroidobacteraceae</taxon>
        <taxon>Povalibacter</taxon>
    </lineage>
</organism>
<reference evidence="2 3" key="1">
    <citation type="submission" date="2020-08" db="EMBL/GenBank/DDBJ databases">
        <title>Genomic Encyclopedia of Type Strains, Phase IV (KMG-IV): sequencing the most valuable type-strain genomes for metagenomic binning, comparative biology and taxonomic classification.</title>
        <authorList>
            <person name="Goeker M."/>
        </authorList>
    </citation>
    <scope>NUCLEOTIDE SEQUENCE [LARGE SCALE GENOMIC DNA]</scope>
    <source>
        <strain evidence="2 3">DSM 26723</strain>
    </source>
</reference>
<evidence type="ECO:0000256" key="1">
    <source>
        <dbReference type="SAM" id="SignalP"/>
    </source>
</evidence>
<dbReference type="Proteomes" id="UP000588068">
    <property type="component" value="Unassembled WGS sequence"/>
</dbReference>
<evidence type="ECO:0008006" key="4">
    <source>
        <dbReference type="Google" id="ProtNLM"/>
    </source>
</evidence>
<sequence length="143" mass="14776">MNRRSALLCLGALPFAAYAQDLGSLTSALKNPLMGMLTSQLGVTESQATGGLGSYLTLAKEKLAKGDFDQLASFVPGASKYMDQAKQLGAVTGPLKNLAGLNGALGKLGMNTETISKFVPMVTDYLGKAGGSGVQKMLATMLQ</sequence>
<feature type="chain" id="PRO_5032600323" description="DUF2780 domain-containing protein" evidence="1">
    <location>
        <begin position="20"/>
        <end position="143"/>
    </location>
</feature>
<accession>A0A841HT14</accession>
<keyword evidence="3" id="KW-1185">Reference proteome</keyword>
<keyword evidence="1" id="KW-0732">Signal</keyword>
<proteinExistence type="predicted"/>
<evidence type="ECO:0000313" key="2">
    <source>
        <dbReference type="EMBL" id="MBB6095142.1"/>
    </source>
</evidence>